<comment type="caution">
    <text evidence="1">The sequence shown here is derived from an EMBL/GenBank/DDBJ whole genome shotgun (WGS) entry which is preliminary data.</text>
</comment>
<dbReference type="Proteomes" id="UP001362999">
    <property type="component" value="Unassembled WGS sequence"/>
</dbReference>
<gene>
    <name evidence="1" type="ORF">R3P38DRAFT_2785699</name>
</gene>
<organism evidence="1 2">
    <name type="scientific">Favolaschia claudopus</name>
    <dbReference type="NCBI Taxonomy" id="2862362"/>
    <lineage>
        <taxon>Eukaryota</taxon>
        <taxon>Fungi</taxon>
        <taxon>Dikarya</taxon>
        <taxon>Basidiomycota</taxon>
        <taxon>Agaricomycotina</taxon>
        <taxon>Agaricomycetes</taxon>
        <taxon>Agaricomycetidae</taxon>
        <taxon>Agaricales</taxon>
        <taxon>Marasmiineae</taxon>
        <taxon>Mycenaceae</taxon>
        <taxon>Favolaschia</taxon>
    </lineage>
</organism>
<keyword evidence="2" id="KW-1185">Reference proteome</keyword>
<dbReference type="AlphaFoldDB" id="A0AAW0ASN2"/>
<proteinExistence type="predicted"/>
<evidence type="ECO:0000313" key="1">
    <source>
        <dbReference type="EMBL" id="KAK7016488.1"/>
    </source>
</evidence>
<accession>A0AAW0ASN2</accession>
<name>A0AAW0ASN2_9AGAR</name>
<sequence>MINCAHPPPRSGSYDLVCVISLHPIAPDHDEGWTRSVLTKRFSPPRVQRKYAEWSRGFVTLAHVLRGQLPKVRRARTSKLDLILYVTSVLLFGPLGTKSGLDISSMVLAKFPISTIPREGHRVPLWPSIHKYVQRIAIQGLELKLERNGAVSCLRHSRLPVELNQILVQISVDRLSNCSTSADPFNRTHIPAGVVRSARAVWRQTAASEIACVHVAACPEWNCGEKRVGWVDTW</sequence>
<dbReference type="EMBL" id="JAWWNJ010000050">
    <property type="protein sequence ID" value="KAK7016488.1"/>
    <property type="molecule type" value="Genomic_DNA"/>
</dbReference>
<evidence type="ECO:0000313" key="2">
    <source>
        <dbReference type="Proteomes" id="UP001362999"/>
    </source>
</evidence>
<protein>
    <submittedName>
        <fullName evidence="1">Uncharacterized protein</fullName>
    </submittedName>
</protein>
<reference evidence="1 2" key="1">
    <citation type="journal article" date="2024" name="J Genomics">
        <title>Draft genome sequencing and assembly of Favolaschia claudopus CIRM-BRFM 2984 isolated from oak limbs.</title>
        <authorList>
            <person name="Navarro D."/>
            <person name="Drula E."/>
            <person name="Chaduli D."/>
            <person name="Cazenave R."/>
            <person name="Ahrendt S."/>
            <person name="Wang J."/>
            <person name="Lipzen A."/>
            <person name="Daum C."/>
            <person name="Barry K."/>
            <person name="Grigoriev I.V."/>
            <person name="Favel A."/>
            <person name="Rosso M.N."/>
            <person name="Martin F."/>
        </authorList>
    </citation>
    <scope>NUCLEOTIDE SEQUENCE [LARGE SCALE GENOMIC DNA]</scope>
    <source>
        <strain evidence="1 2">CIRM-BRFM 2984</strain>
    </source>
</reference>